<keyword evidence="1" id="KW-1133">Transmembrane helix</keyword>
<dbReference type="InterPro" id="IPR021280">
    <property type="entry name" value="TMEM260-like"/>
</dbReference>
<feature type="transmembrane region" description="Helical" evidence="1">
    <location>
        <begin position="6"/>
        <end position="27"/>
    </location>
</feature>
<dbReference type="AlphaFoldDB" id="A0A9D9J2R2"/>
<feature type="transmembrane region" description="Helical" evidence="1">
    <location>
        <begin position="597"/>
        <end position="616"/>
    </location>
</feature>
<evidence type="ECO:0000313" key="3">
    <source>
        <dbReference type="Proteomes" id="UP000823750"/>
    </source>
</evidence>
<evidence type="ECO:0000256" key="1">
    <source>
        <dbReference type="SAM" id="Phobius"/>
    </source>
</evidence>
<protein>
    <submittedName>
        <fullName evidence="2">DUF2723 domain-containing protein</fullName>
    </submittedName>
</protein>
<reference evidence="2" key="2">
    <citation type="journal article" date="2021" name="PeerJ">
        <title>Extensive microbial diversity within the chicken gut microbiome revealed by metagenomics and culture.</title>
        <authorList>
            <person name="Gilroy R."/>
            <person name="Ravi A."/>
            <person name="Getino M."/>
            <person name="Pursley I."/>
            <person name="Horton D.L."/>
            <person name="Alikhan N.F."/>
            <person name="Baker D."/>
            <person name="Gharbi K."/>
            <person name="Hall N."/>
            <person name="Watson M."/>
            <person name="Adriaenssens E.M."/>
            <person name="Foster-Nyarko E."/>
            <person name="Jarju S."/>
            <person name="Secka A."/>
            <person name="Antonio M."/>
            <person name="Oren A."/>
            <person name="Chaudhuri R.R."/>
            <person name="La Ragione R."/>
            <person name="Hildebrand F."/>
            <person name="Pallen M.J."/>
        </authorList>
    </citation>
    <scope>NUCLEOTIDE SEQUENCE</scope>
    <source>
        <strain evidence="2">B2-16538</strain>
    </source>
</reference>
<keyword evidence="1" id="KW-0472">Membrane</keyword>
<feature type="transmembrane region" description="Helical" evidence="1">
    <location>
        <begin position="555"/>
        <end position="576"/>
    </location>
</feature>
<dbReference type="PANTHER" id="PTHR16214:SF3">
    <property type="entry name" value="TRANSMEMBRANE PROTEIN 260"/>
    <property type="match status" value="1"/>
</dbReference>
<dbReference type="Proteomes" id="UP000823750">
    <property type="component" value="Unassembled WGS sequence"/>
</dbReference>
<feature type="transmembrane region" description="Helical" evidence="1">
    <location>
        <begin position="291"/>
        <end position="315"/>
    </location>
</feature>
<keyword evidence="1" id="KW-0812">Transmembrane</keyword>
<gene>
    <name evidence="2" type="ORF">IAB78_04285</name>
</gene>
<dbReference type="Pfam" id="PF11028">
    <property type="entry name" value="TMEM260-like"/>
    <property type="match status" value="1"/>
</dbReference>
<sequence>MDIRKFNLWSRVSAAFVLVVSAVTYLMTMEPTASFWDCGEFIASSYKLEVGHPPGNPVFQLIARFFTMFTDNMHAAVAVNAMSAICSALTVMFLYLTIVFLGKRLVKPSEDGSCPVSRAIAIYGAGIVGALAYCFSDTFWFSAVEGEVYAMSSLFTAMVFWAMTKWYEQADSPYANRWIVLIAFLIGLSIGIHLLNLLTIPALVFLFYYKKRETGHYTFWEYVKIFLVSCVILAVILFGIIPYLPKTAAYFDLLFVNTFGLPFNSGAVFFMVALFALCFWGLLVTLKKQKVFWNTVLLCFTVIVIGFSIFSIVVIRSSAKTPTNEYQPDNPFTLVRYLAREQYGSTPLLYGQYFDAPYAWKEGKYWAPLDGKYVHADSPGSPQYTSEGKMFFPRMWNGTDERYIDFYESYIKRGRPVPGAEHNMPTFGDNMRFFFDYQLNWMYWRYFMWNFAGRQNEIHSPSPGDIFIGNWESGIGFIDKARLGDQSDAPAYLKDNKGKNHYYMLPLLLGILGIFFQFARDKRGSWVTFLLFFMTGIAIVLYLNQPPYQVRERDYAYAGSFYAFSIWIGLGVMAIYSWIEEAMSRRGSDASMSAGKYAAAASVVSLLCLGVPVLMAQQNWDDHDRSHRYTAVEMAKNYLNSVGQNGILVTHGDNDTFPLWYAQEVEGVRTDVRICNTSLLGTDWHIDQMKYACNESAPLDLQIGPAQYLYGTNDYVIIYDTRDQALPISDVMRIFRDPRVKLTMSDSSRVDYLMSRKLIVPVNKENVIKYGILDGKYADQIPDEIVLTISKDKQFLSKPELFMLDLLSDYQWDRPINLLQMGGEINIGLKEYLMYDGFSFRFVPIKNRMSLSDIGFSDPDDLYHKMTEVFTWDALKRKDYFVDYQNMTTFCGVMSQRRLFYNVAEELYEAGEMAKAEEILDMCHECVPESTYPLDLSYLRTGNEYAVVQMVDLYYRLGAADKATALAERFADSMMSSIRFYVQFYDFARSDFEDGCQYIYYLADIMRLGGASEQADAVEKKLDDTVAEVVS</sequence>
<feature type="transmembrane region" description="Helical" evidence="1">
    <location>
        <begin position="179"/>
        <end position="209"/>
    </location>
</feature>
<dbReference type="PANTHER" id="PTHR16214">
    <property type="entry name" value="TRANSMEMBRANE PROTEIN 260"/>
    <property type="match status" value="1"/>
</dbReference>
<accession>A0A9D9J2R2</accession>
<dbReference type="EMBL" id="JADILX010000074">
    <property type="protein sequence ID" value="MBO8485625.1"/>
    <property type="molecule type" value="Genomic_DNA"/>
</dbReference>
<name>A0A9D9J2R2_9BACT</name>
<reference evidence="2" key="1">
    <citation type="submission" date="2020-10" db="EMBL/GenBank/DDBJ databases">
        <authorList>
            <person name="Gilroy R."/>
        </authorList>
    </citation>
    <scope>NUCLEOTIDE SEQUENCE</scope>
    <source>
        <strain evidence="2">B2-16538</strain>
    </source>
</reference>
<comment type="caution">
    <text evidence="2">The sequence shown here is derived from an EMBL/GenBank/DDBJ whole genome shotgun (WGS) entry which is preliminary data.</text>
</comment>
<proteinExistence type="predicted"/>
<feature type="transmembrane region" description="Helical" evidence="1">
    <location>
        <begin position="221"/>
        <end position="243"/>
    </location>
</feature>
<evidence type="ECO:0000313" key="2">
    <source>
        <dbReference type="EMBL" id="MBO8485625.1"/>
    </source>
</evidence>
<feature type="transmembrane region" description="Helical" evidence="1">
    <location>
        <begin position="263"/>
        <end position="284"/>
    </location>
</feature>
<dbReference type="InterPro" id="IPR052724">
    <property type="entry name" value="GT117_domain-containing"/>
</dbReference>
<feature type="transmembrane region" description="Helical" evidence="1">
    <location>
        <begin position="77"/>
        <end position="100"/>
    </location>
</feature>
<feature type="transmembrane region" description="Helical" evidence="1">
    <location>
        <begin position="120"/>
        <end position="141"/>
    </location>
</feature>
<feature type="transmembrane region" description="Helical" evidence="1">
    <location>
        <begin position="526"/>
        <end position="543"/>
    </location>
</feature>
<organism evidence="2 3">
    <name type="scientific">Candidatus Cryptobacteroides excrementavium</name>
    <dbReference type="NCBI Taxonomy" id="2840759"/>
    <lineage>
        <taxon>Bacteria</taxon>
        <taxon>Pseudomonadati</taxon>
        <taxon>Bacteroidota</taxon>
        <taxon>Bacteroidia</taxon>
        <taxon>Bacteroidales</taxon>
        <taxon>Candidatus Cryptobacteroides</taxon>
    </lineage>
</organism>
<feature type="transmembrane region" description="Helical" evidence="1">
    <location>
        <begin position="502"/>
        <end position="519"/>
    </location>
</feature>